<organism evidence="1 2">
    <name type="scientific">Paxillus rubicundulus Ve08.2h10</name>
    <dbReference type="NCBI Taxonomy" id="930991"/>
    <lineage>
        <taxon>Eukaryota</taxon>
        <taxon>Fungi</taxon>
        <taxon>Dikarya</taxon>
        <taxon>Basidiomycota</taxon>
        <taxon>Agaricomycotina</taxon>
        <taxon>Agaricomycetes</taxon>
        <taxon>Agaricomycetidae</taxon>
        <taxon>Boletales</taxon>
        <taxon>Paxilineae</taxon>
        <taxon>Paxillaceae</taxon>
        <taxon>Paxillus</taxon>
    </lineage>
</organism>
<keyword evidence="2" id="KW-1185">Reference proteome</keyword>
<feature type="non-terminal residue" evidence="1">
    <location>
        <position position="1"/>
    </location>
</feature>
<protein>
    <submittedName>
        <fullName evidence="1">Unplaced genomic scaffold scaffold_4244, whole genome shotgun sequence</fullName>
    </submittedName>
</protein>
<dbReference type="InParanoid" id="A0A0D0D2Q2"/>
<accession>A0A0D0D2Q2</accession>
<evidence type="ECO:0000313" key="2">
    <source>
        <dbReference type="Proteomes" id="UP000054538"/>
    </source>
</evidence>
<evidence type="ECO:0000313" key="1">
    <source>
        <dbReference type="EMBL" id="KIK74214.1"/>
    </source>
</evidence>
<gene>
    <name evidence="1" type="ORF">PAXRUDRAFT_176392</name>
</gene>
<dbReference type="Proteomes" id="UP000054538">
    <property type="component" value="Unassembled WGS sequence"/>
</dbReference>
<reference evidence="2" key="2">
    <citation type="submission" date="2015-01" db="EMBL/GenBank/DDBJ databases">
        <title>Evolutionary Origins and Diversification of the Mycorrhizal Mutualists.</title>
        <authorList>
            <consortium name="DOE Joint Genome Institute"/>
            <consortium name="Mycorrhizal Genomics Consortium"/>
            <person name="Kohler A."/>
            <person name="Kuo A."/>
            <person name="Nagy L.G."/>
            <person name="Floudas D."/>
            <person name="Copeland A."/>
            <person name="Barry K.W."/>
            <person name="Cichocki N."/>
            <person name="Veneault-Fourrey C."/>
            <person name="LaButti K."/>
            <person name="Lindquist E.A."/>
            <person name="Lipzen A."/>
            <person name="Lundell T."/>
            <person name="Morin E."/>
            <person name="Murat C."/>
            <person name="Riley R."/>
            <person name="Ohm R."/>
            <person name="Sun H."/>
            <person name="Tunlid A."/>
            <person name="Henrissat B."/>
            <person name="Grigoriev I.V."/>
            <person name="Hibbett D.S."/>
            <person name="Martin F."/>
        </authorList>
    </citation>
    <scope>NUCLEOTIDE SEQUENCE [LARGE SCALE GENOMIC DNA]</scope>
    <source>
        <strain evidence="2">Ve08.2h10</strain>
    </source>
</reference>
<proteinExistence type="predicted"/>
<dbReference type="EMBL" id="KN829066">
    <property type="protein sequence ID" value="KIK74214.1"/>
    <property type="molecule type" value="Genomic_DNA"/>
</dbReference>
<dbReference type="AlphaFoldDB" id="A0A0D0D2Q2"/>
<dbReference type="OrthoDB" id="2682674at2759"/>
<dbReference type="HOGENOM" id="CLU_158360_0_0_1"/>
<reference evidence="1 2" key="1">
    <citation type="submission" date="2014-04" db="EMBL/GenBank/DDBJ databases">
        <authorList>
            <consortium name="DOE Joint Genome Institute"/>
            <person name="Kuo A."/>
            <person name="Kohler A."/>
            <person name="Jargeat P."/>
            <person name="Nagy L.G."/>
            <person name="Floudas D."/>
            <person name="Copeland A."/>
            <person name="Barry K.W."/>
            <person name="Cichocki N."/>
            <person name="Veneault-Fourrey C."/>
            <person name="LaButti K."/>
            <person name="Lindquist E.A."/>
            <person name="Lipzen A."/>
            <person name="Lundell T."/>
            <person name="Morin E."/>
            <person name="Murat C."/>
            <person name="Sun H."/>
            <person name="Tunlid A."/>
            <person name="Henrissat B."/>
            <person name="Grigoriev I.V."/>
            <person name="Hibbett D.S."/>
            <person name="Martin F."/>
            <person name="Nordberg H.P."/>
            <person name="Cantor M.N."/>
            <person name="Hua S.X."/>
        </authorList>
    </citation>
    <scope>NUCLEOTIDE SEQUENCE [LARGE SCALE GENOMIC DNA]</scope>
    <source>
        <strain evidence="1 2">Ve08.2h10</strain>
    </source>
</reference>
<sequence length="95" mass="10813">VCQVQKGAFMHECILDTFAFYLETISHLPASQRRSSYGQWPRAALALTTVAVTFGQWSTGFFLPLPKGECKFLNKFWGYADKNYNRAVIAQTTRD</sequence>
<name>A0A0D0D2Q2_9AGAM</name>